<name>A0A3M7SEW3_BRAPC</name>
<protein>
    <submittedName>
        <fullName evidence="1">Uncharacterized protein</fullName>
    </submittedName>
</protein>
<sequence>MSLENKCYCTSQNILIHTTLHCSQPLIFKSRQHFNAMSKISIVKSNEKIHHLIPYTGYLTGPKWTHKRLSYVTKKICEDKSCLELCKCSAFAKTGKLSSIMKFKAFIII</sequence>
<evidence type="ECO:0000313" key="2">
    <source>
        <dbReference type="Proteomes" id="UP000276133"/>
    </source>
</evidence>
<dbReference type="AlphaFoldDB" id="A0A3M7SEW3"/>
<organism evidence="1 2">
    <name type="scientific">Brachionus plicatilis</name>
    <name type="common">Marine rotifer</name>
    <name type="synonym">Brachionus muelleri</name>
    <dbReference type="NCBI Taxonomy" id="10195"/>
    <lineage>
        <taxon>Eukaryota</taxon>
        <taxon>Metazoa</taxon>
        <taxon>Spiralia</taxon>
        <taxon>Gnathifera</taxon>
        <taxon>Rotifera</taxon>
        <taxon>Eurotatoria</taxon>
        <taxon>Monogononta</taxon>
        <taxon>Pseudotrocha</taxon>
        <taxon>Ploima</taxon>
        <taxon>Brachionidae</taxon>
        <taxon>Brachionus</taxon>
    </lineage>
</organism>
<keyword evidence="2" id="KW-1185">Reference proteome</keyword>
<comment type="caution">
    <text evidence="1">The sequence shown here is derived from an EMBL/GenBank/DDBJ whole genome shotgun (WGS) entry which is preliminary data.</text>
</comment>
<dbReference type="Proteomes" id="UP000276133">
    <property type="component" value="Unassembled WGS sequence"/>
</dbReference>
<accession>A0A3M7SEW3</accession>
<gene>
    <name evidence="1" type="ORF">BpHYR1_027065</name>
</gene>
<dbReference type="EMBL" id="REGN01001491">
    <property type="protein sequence ID" value="RNA34364.1"/>
    <property type="molecule type" value="Genomic_DNA"/>
</dbReference>
<evidence type="ECO:0000313" key="1">
    <source>
        <dbReference type="EMBL" id="RNA34364.1"/>
    </source>
</evidence>
<proteinExistence type="predicted"/>
<reference evidence="1 2" key="1">
    <citation type="journal article" date="2018" name="Sci. Rep.">
        <title>Genomic signatures of local adaptation to the degree of environmental predictability in rotifers.</title>
        <authorList>
            <person name="Franch-Gras L."/>
            <person name="Hahn C."/>
            <person name="Garcia-Roger E.M."/>
            <person name="Carmona M.J."/>
            <person name="Serra M."/>
            <person name="Gomez A."/>
        </authorList>
    </citation>
    <scope>NUCLEOTIDE SEQUENCE [LARGE SCALE GENOMIC DNA]</scope>
    <source>
        <strain evidence="1">HYR1</strain>
    </source>
</reference>